<proteinExistence type="predicted"/>
<keyword evidence="6" id="KW-0282">Flagellum</keyword>
<evidence type="ECO:0000256" key="4">
    <source>
        <dbReference type="ARBA" id="ARBA00023186"/>
    </source>
</evidence>
<comment type="subcellular location">
    <subcellularLocation>
        <location evidence="1">Cytoplasm</location>
        <location evidence="1">Cytosol</location>
    </subcellularLocation>
</comment>
<evidence type="ECO:0000256" key="1">
    <source>
        <dbReference type="ARBA" id="ARBA00004514"/>
    </source>
</evidence>
<name>A0ABT4YP05_9VIBR</name>
<evidence type="ECO:0000313" key="7">
    <source>
        <dbReference type="Proteomes" id="UP001210678"/>
    </source>
</evidence>
<evidence type="ECO:0000256" key="2">
    <source>
        <dbReference type="ARBA" id="ARBA00022490"/>
    </source>
</evidence>
<keyword evidence="6" id="KW-0969">Cilium</keyword>
<comment type="caution">
    <text evidence="6">The sequence shown here is derived from an EMBL/GenBank/DDBJ whole genome shotgun (WGS) entry which is preliminary data.</text>
</comment>
<gene>
    <name evidence="6" type="ORF">PGX00_06315</name>
</gene>
<dbReference type="RefSeq" id="WP_272133760.1">
    <property type="nucleotide sequence ID" value="NZ_JAQLOI010000001.1"/>
</dbReference>
<dbReference type="Pfam" id="PF05400">
    <property type="entry name" value="FliT"/>
    <property type="match status" value="1"/>
</dbReference>
<keyword evidence="6" id="KW-0966">Cell projection</keyword>
<evidence type="ECO:0000256" key="5">
    <source>
        <dbReference type="ARBA" id="ARBA00093797"/>
    </source>
</evidence>
<keyword evidence="2" id="KW-0963">Cytoplasm</keyword>
<protein>
    <recommendedName>
        <fullName evidence="5">Flagellar protein FliT</fullName>
    </recommendedName>
</protein>
<keyword evidence="4" id="KW-0143">Chaperone</keyword>
<accession>A0ABT4YP05</accession>
<dbReference type="InterPro" id="IPR008622">
    <property type="entry name" value="FliT"/>
</dbReference>
<evidence type="ECO:0000313" key="6">
    <source>
        <dbReference type="EMBL" id="MDB1123293.1"/>
    </source>
</evidence>
<organism evidence="6 7">
    <name type="scientific">Vibrio algarum</name>
    <dbReference type="NCBI Taxonomy" id="3020714"/>
    <lineage>
        <taxon>Bacteria</taxon>
        <taxon>Pseudomonadati</taxon>
        <taxon>Pseudomonadota</taxon>
        <taxon>Gammaproteobacteria</taxon>
        <taxon>Vibrionales</taxon>
        <taxon>Vibrionaceae</taxon>
        <taxon>Vibrio</taxon>
    </lineage>
</organism>
<dbReference type="EMBL" id="JAQLOI010000001">
    <property type="protein sequence ID" value="MDB1123293.1"/>
    <property type="molecule type" value="Genomic_DNA"/>
</dbReference>
<reference evidence="6 7" key="1">
    <citation type="submission" date="2023-01" db="EMBL/GenBank/DDBJ databases">
        <title>Vibrio sp. KJ40-1 sp.nov, isolated from marine algae.</title>
        <authorList>
            <person name="Butt M."/>
            <person name="Kim J.M.J."/>
            <person name="Jeon C.O.C."/>
        </authorList>
    </citation>
    <scope>NUCLEOTIDE SEQUENCE [LARGE SCALE GENOMIC DNA]</scope>
    <source>
        <strain evidence="6 7">KJ40-1</strain>
    </source>
</reference>
<sequence length="101" mass="11945">MSQLLDNLKALDQKMLELFQQNEVDSEKILSCIDEREQILQEINSEFKSVPGFESSQEWQDAIIRTKQLVKLLQTESNQLGEQLKKYRHGNKSVQRYQQFL</sequence>
<dbReference type="Proteomes" id="UP001210678">
    <property type="component" value="Unassembled WGS sequence"/>
</dbReference>
<keyword evidence="7" id="KW-1185">Reference proteome</keyword>
<evidence type="ECO:0000256" key="3">
    <source>
        <dbReference type="ARBA" id="ARBA00022795"/>
    </source>
</evidence>
<keyword evidence="3" id="KW-1005">Bacterial flagellum biogenesis</keyword>